<dbReference type="AlphaFoldDB" id="A0A4Y2EX91"/>
<gene>
    <name evidence="1" type="ORF">AVEN_55791_1</name>
</gene>
<dbReference type="PANTHER" id="PTHR35385:SF2">
    <property type="entry name" value="PROTEIN B, PUTATIVE-RELATED"/>
    <property type="match status" value="1"/>
</dbReference>
<organism evidence="1 2">
    <name type="scientific">Araneus ventricosus</name>
    <name type="common">Orbweaver spider</name>
    <name type="synonym">Epeira ventricosa</name>
    <dbReference type="NCBI Taxonomy" id="182803"/>
    <lineage>
        <taxon>Eukaryota</taxon>
        <taxon>Metazoa</taxon>
        <taxon>Ecdysozoa</taxon>
        <taxon>Arthropoda</taxon>
        <taxon>Chelicerata</taxon>
        <taxon>Arachnida</taxon>
        <taxon>Araneae</taxon>
        <taxon>Araneomorphae</taxon>
        <taxon>Entelegynae</taxon>
        <taxon>Araneoidea</taxon>
        <taxon>Araneidae</taxon>
        <taxon>Araneus</taxon>
    </lineage>
</organism>
<proteinExistence type="predicted"/>
<sequence>MNVAEQIRMNITEESLSPKFENEIVENGDKVIIRSNLETMVDINEWVKELGIRTNTKWNCRKSCPAGEKFVCWKKFECHHSSFNKVPVTKNTKAISKNAACQASVTVKIKLNTMRTRMTDVFIRRGLVGVITVAPFHTHSLMTAETLRFLPAENCREEFETYFNAGMGPAESSKYHTQILERNPALQPSDLANSRINPSKRTVAYWHEQWRLRHLGPRNEHDVIEISTPIASRPIFRIHLISEHGIKLLSVDALGSSSDVEGDSELVSGIKLPDKTLSTVSKSSSSSE</sequence>
<evidence type="ECO:0000313" key="2">
    <source>
        <dbReference type="Proteomes" id="UP000499080"/>
    </source>
</evidence>
<name>A0A4Y2EX91_ARAVE</name>
<dbReference type="EMBL" id="BGPR01000734">
    <property type="protein sequence ID" value="GBM33471.1"/>
    <property type="molecule type" value="Genomic_DNA"/>
</dbReference>
<dbReference type="PANTHER" id="PTHR35385">
    <property type="entry name" value="PROTEIN B, PUTATIVE-RELATED-RELATED"/>
    <property type="match status" value="1"/>
</dbReference>
<dbReference type="Proteomes" id="UP000499080">
    <property type="component" value="Unassembled WGS sequence"/>
</dbReference>
<keyword evidence="2" id="KW-1185">Reference proteome</keyword>
<accession>A0A4Y2EX91</accession>
<reference evidence="1 2" key="1">
    <citation type="journal article" date="2019" name="Sci. Rep.">
        <title>Orb-weaving spider Araneus ventricosus genome elucidates the spidroin gene catalogue.</title>
        <authorList>
            <person name="Kono N."/>
            <person name="Nakamura H."/>
            <person name="Ohtoshi R."/>
            <person name="Moran D.A.P."/>
            <person name="Shinohara A."/>
            <person name="Yoshida Y."/>
            <person name="Fujiwara M."/>
            <person name="Mori M."/>
            <person name="Tomita M."/>
            <person name="Arakawa K."/>
        </authorList>
    </citation>
    <scope>NUCLEOTIDE SEQUENCE [LARGE SCALE GENOMIC DNA]</scope>
</reference>
<comment type="caution">
    <text evidence="1">The sequence shown here is derived from an EMBL/GenBank/DDBJ whole genome shotgun (WGS) entry which is preliminary data.</text>
</comment>
<evidence type="ECO:0000313" key="1">
    <source>
        <dbReference type="EMBL" id="GBM33471.1"/>
    </source>
</evidence>
<dbReference type="OrthoDB" id="6484970at2759"/>
<protein>
    <submittedName>
        <fullName evidence="1">Uncharacterized protein</fullName>
    </submittedName>
</protein>